<dbReference type="FunCoup" id="A0A151ZH01">
    <property type="interactions" value="160"/>
</dbReference>
<dbReference type="GO" id="GO:0030170">
    <property type="term" value="F:pyridoxal phosphate binding"/>
    <property type="evidence" value="ECO:0007669"/>
    <property type="project" value="InterPro"/>
</dbReference>
<evidence type="ECO:0000313" key="9">
    <source>
        <dbReference type="Proteomes" id="UP000076078"/>
    </source>
</evidence>
<comment type="similarity">
    <text evidence="6">Belongs to the class-I pyridoxal-phosphate-dependent aminotransferase family. Alanine aminotransferase subfamily.</text>
</comment>
<protein>
    <submittedName>
        <fullName evidence="8">Alanine transaminase</fullName>
    </submittedName>
</protein>
<comment type="cofactor">
    <cofactor evidence="1">
        <name>pyridoxal 5'-phosphate</name>
        <dbReference type="ChEBI" id="CHEBI:597326"/>
    </cofactor>
</comment>
<dbReference type="InterPro" id="IPR015421">
    <property type="entry name" value="PyrdxlP-dep_Trfase_major"/>
</dbReference>
<evidence type="ECO:0000256" key="4">
    <source>
        <dbReference type="ARBA" id="ARBA00022679"/>
    </source>
</evidence>
<comment type="subunit">
    <text evidence="2">Homodimer.</text>
</comment>
<dbReference type="PANTHER" id="PTHR11751:SF29">
    <property type="entry name" value="ALANINE TRANSAMINASE"/>
    <property type="match status" value="1"/>
</dbReference>
<accession>A0A151ZH01</accession>
<name>A0A151ZH01_TIELA</name>
<reference evidence="8 9" key="1">
    <citation type="submission" date="2015-12" db="EMBL/GenBank/DDBJ databases">
        <title>Dictyostelia acquired genes for synthesis and detection of signals that induce cell-type specialization by lateral gene transfer from prokaryotes.</title>
        <authorList>
            <person name="Gloeckner G."/>
            <person name="Schaap P."/>
        </authorList>
    </citation>
    <scope>NUCLEOTIDE SEQUENCE [LARGE SCALE GENOMIC DNA]</scope>
    <source>
        <strain evidence="8 9">TK</strain>
    </source>
</reference>
<dbReference type="FunFam" id="3.90.1150.10:FF:000010">
    <property type="entry name" value="Alanine aminotransferase 2"/>
    <property type="match status" value="1"/>
</dbReference>
<proteinExistence type="inferred from homology"/>
<dbReference type="CDD" id="cd00609">
    <property type="entry name" value="AAT_like"/>
    <property type="match status" value="1"/>
</dbReference>
<dbReference type="GO" id="GO:0008483">
    <property type="term" value="F:transaminase activity"/>
    <property type="evidence" value="ECO:0007669"/>
    <property type="project" value="UniProtKB-KW"/>
</dbReference>
<dbReference type="SUPFAM" id="SSF53383">
    <property type="entry name" value="PLP-dependent transferases"/>
    <property type="match status" value="1"/>
</dbReference>
<keyword evidence="5" id="KW-0663">Pyridoxal phosphate</keyword>
<dbReference type="OrthoDB" id="1732682at2759"/>
<dbReference type="Gene3D" id="3.40.640.10">
    <property type="entry name" value="Type I PLP-dependent aspartate aminotransferase-like (Major domain)"/>
    <property type="match status" value="1"/>
</dbReference>
<evidence type="ECO:0000259" key="7">
    <source>
        <dbReference type="Pfam" id="PF00155"/>
    </source>
</evidence>
<dbReference type="Gene3D" id="3.90.1150.10">
    <property type="entry name" value="Aspartate Aminotransferase, domain 1"/>
    <property type="match status" value="1"/>
</dbReference>
<dbReference type="FunFam" id="1.10.287.1970:FF:000001">
    <property type="entry name" value="Alanine aminotransferase 2"/>
    <property type="match status" value="1"/>
</dbReference>
<dbReference type="EMBL" id="LODT01000028">
    <property type="protein sequence ID" value="KYQ93252.1"/>
    <property type="molecule type" value="Genomic_DNA"/>
</dbReference>
<keyword evidence="9" id="KW-1185">Reference proteome</keyword>
<sequence length="535" mass="59832">MIKRSFRLLNSLNKSTGVSNTSTTSKTIINPNTILYNNNNNNTEMENQNDNKKCLTLETICPNVISAQYAVRGELVIRAEAIGQQLVKQKKEGIKLLPFDDIVYCNIGNPQQLKQKPLSFFRQVVSLVENPDLLNNSLISQIYPSDVINRAKELLTSISGTTGAYSSSQGVPLILQSVADFIQRRDGHPSDPHDIFLTDGASTAVQRILKLLINGRTDGIMIPIPQYPLYSATIELYNGTQLGYYLNEENGWSLEVSELERSYQDAVSRGIKPRALVIINPGNPTGQSLDYENMKGIIEFCYRNKLVLLADEVYQENVYVKEQKPFVSFKKVAKDMGGFYSSMEMVSFHSVSKGFVGECGKRGGYMELNGFLPEIRSEIYKLASIGLCPNVIGQLVVDLMVRPPVQGEPSYDLYIQERDSIYNSLKRRAFALNKALNSLEGVTCNPSEGAMYAFPQIRLPTKAVEHAKSIKKSPDTFYCISLLEETGIVTVPGSGFGQRDGTYHFRTTFLPSEEAIEGVCKKMSDFHAKFMNKYR</sequence>
<comment type="caution">
    <text evidence="8">The sequence shown here is derived from an EMBL/GenBank/DDBJ whole genome shotgun (WGS) entry which is preliminary data.</text>
</comment>
<dbReference type="STRING" id="361077.A0A151ZH01"/>
<dbReference type="Proteomes" id="UP000076078">
    <property type="component" value="Unassembled WGS sequence"/>
</dbReference>
<dbReference type="InterPro" id="IPR015422">
    <property type="entry name" value="PyrdxlP-dep_Trfase_small"/>
</dbReference>
<dbReference type="UniPathway" id="UPA00528">
    <property type="reaction ID" value="UER00586"/>
</dbReference>
<evidence type="ECO:0000256" key="1">
    <source>
        <dbReference type="ARBA" id="ARBA00001933"/>
    </source>
</evidence>
<dbReference type="FunFam" id="3.40.640.10:FF:000012">
    <property type="entry name" value="alanine aminotransferase 2"/>
    <property type="match status" value="1"/>
</dbReference>
<keyword evidence="3" id="KW-0032">Aminotransferase</keyword>
<dbReference type="OMA" id="FGFECPP"/>
<dbReference type="PANTHER" id="PTHR11751">
    <property type="entry name" value="ALANINE AMINOTRANSFERASE"/>
    <property type="match status" value="1"/>
</dbReference>
<dbReference type="InterPro" id="IPR015424">
    <property type="entry name" value="PyrdxlP-dep_Trfase"/>
</dbReference>
<dbReference type="InParanoid" id="A0A151ZH01"/>
<evidence type="ECO:0000256" key="5">
    <source>
        <dbReference type="ARBA" id="ARBA00022898"/>
    </source>
</evidence>
<dbReference type="GO" id="GO:0042853">
    <property type="term" value="P:L-alanine catabolic process"/>
    <property type="evidence" value="ECO:0007669"/>
    <property type="project" value="UniProtKB-UniPathway"/>
</dbReference>
<evidence type="ECO:0000256" key="6">
    <source>
        <dbReference type="ARBA" id="ARBA00025785"/>
    </source>
</evidence>
<dbReference type="InterPro" id="IPR004839">
    <property type="entry name" value="Aminotransferase_I/II_large"/>
</dbReference>
<keyword evidence="4" id="KW-0808">Transferase</keyword>
<feature type="domain" description="Aminotransferase class I/classII large" evidence="7">
    <location>
        <begin position="144"/>
        <end position="521"/>
    </location>
</feature>
<organism evidence="8 9">
    <name type="scientific">Tieghemostelium lacteum</name>
    <name type="common">Slime mold</name>
    <name type="synonym">Dictyostelium lacteum</name>
    <dbReference type="NCBI Taxonomy" id="361077"/>
    <lineage>
        <taxon>Eukaryota</taxon>
        <taxon>Amoebozoa</taxon>
        <taxon>Evosea</taxon>
        <taxon>Eumycetozoa</taxon>
        <taxon>Dictyostelia</taxon>
        <taxon>Dictyosteliales</taxon>
        <taxon>Raperosteliaceae</taxon>
        <taxon>Tieghemostelium</taxon>
    </lineage>
</organism>
<evidence type="ECO:0000256" key="2">
    <source>
        <dbReference type="ARBA" id="ARBA00011738"/>
    </source>
</evidence>
<evidence type="ECO:0000256" key="3">
    <source>
        <dbReference type="ARBA" id="ARBA00022576"/>
    </source>
</evidence>
<gene>
    <name evidence="8" type="ORF">DLAC_05905</name>
</gene>
<dbReference type="InterPro" id="IPR045088">
    <property type="entry name" value="ALAT1/2-like"/>
</dbReference>
<dbReference type="AlphaFoldDB" id="A0A151ZH01"/>
<evidence type="ECO:0000313" key="8">
    <source>
        <dbReference type="EMBL" id="KYQ93252.1"/>
    </source>
</evidence>
<dbReference type="Gene3D" id="1.10.287.1970">
    <property type="match status" value="1"/>
</dbReference>
<dbReference type="Pfam" id="PF00155">
    <property type="entry name" value="Aminotran_1_2"/>
    <property type="match status" value="1"/>
</dbReference>